<organism evidence="2 3">
    <name type="scientific">Faecalicatena contorta</name>
    <dbReference type="NCBI Taxonomy" id="39482"/>
    <lineage>
        <taxon>Bacteria</taxon>
        <taxon>Bacillati</taxon>
        <taxon>Bacillota</taxon>
        <taxon>Clostridia</taxon>
        <taxon>Lachnospirales</taxon>
        <taxon>Lachnospiraceae</taxon>
        <taxon>Faecalicatena</taxon>
    </lineage>
</organism>
<name>A0A174HDC1_9FIRM</name>
<dbReference type="STRING" id="39482.ERS852491_03051"/>
<dbReference type="AlphaFoldDB" id="A0A174HDC1"/>
<evidence type="ECO:0000313" key="2">
    <source>
        <dbReference type="EMBL" id="CUO71377.1"/>
    </source>
</evidence>
<dbReference type="Gene3D" id="3.20.20.70">
    <property type="entry name" value="Aldolase class I"/>
    <property type="match status" value="1"/>
</dbReference>
<dbReference type="GO" id="GO:0016829">
    <property type="term" value="F:lyase activity"/>
    <property type="evidence" value="ECO:0007669"/>
    <property type="project" value="UniProtKB-KW"/>
</dbReference>
<accession>A0A174HDC1</accession>
<keyword evidence="2" id="KW-0456">Lyase</keyword>
<protein>
    <submittedName>
        <fullName evidence="2">Fructose-6-phosphate aldolase 1</fullName>
        <ecNumber evidence="2">4.1.2.-</ecNumber>
    </submittedName>
</protein>
<evidence type="ECO:0000313" key="3">
    <source>
        <dbReference type="Proteomes" id="UP000095544"/>
    </source>
</evidence>
<reference evidence="2 3" key="1">
    <citation type="submission" date="2015-09" db="EMBL/GenBank/DDBJ databases">
        <authorList>
            <consortium name="Pathogen Informatics"/>
        </authorList>
    </citation>
    <scope>NUCLEOTIDE SEQUENCE [LARGE SCALE GENOMIC DNA]</scope>
    <source>
        <strain evidence="2 3">2789STDY5834876</strain>
    </source>
</reference>
<dbReference type="SUPFAM" id="SSF51569">
    <property type="entry name" value="Aldolase"/>
    <property type="match status" value="1"/>
</dbReference>
<dbReference type="PANTHER" id="PTHR10683">
    <property type="entry name" value="TRANSALDOLASE"/>
    <property type="match status" value="1"/>
</dbReference>
<dbReference type="Pfam" id="PF00923">
    <property type="entry name" value="TAL_FSA"/>
    <property type="match status" value="1"/>
</dbReference>
<dbReference type="Proteomes" id="UP000095544">
    <property type="component" value="Unassembled WGS sequence"/>
</dbReference>
<dbReference type="EMBL" id="CYZU01000030">
    <property type="protein sequence ID" value="CUO71377.1"/>
    <property type="molecule type" value="Genomic_DNA"/>
</dbReference>
<dbReference type="RefSeq" id="WP_050638977.1">
    <property type="nucleotide sequence ID" value="NZ_CABKUE010000005.1"/>
</dbReference>
<dbReference type="InterPro" id="IPR001585">
    <property type="entry name" value="TAL/FSA"/>
</dbReference>
<dbReference type="OrthoDB" id="9807051at2"/>
<keyword evidence="1" id="KW-0704">Schiff base</keyword>
<dbReference type="GO" id="GO:0005975">
    <property type="term" value="P:carbohydrate metabolic process"/>
    <property type="evidence" value="ECO:0007669"/>
    <property type="project" value="InterPro"/>
</dbReference>
<dbReference type="EC" id="4.1.2.-" evidence="2"/>
<sequence>MEYCLDTGDLEMVKKVVDLYPVRCFSMNPSIAVRCLKGTGRTFLENARMIREVIGEEYPFYLEAMGDTAEEMIEDAHRIREEIKGNTFIKIPACPQGYKAIRLLKEEGILCSCTAIYDFNQAMLAAEAGAYCVAVYVSRIDNAGGDGIGVVKKIKDAFVLEGLECKVSAASLKSAVYLEKAALAGADNVTVTLEMLDTMAVHPMTQKTLDTFKEDWEGLFGKGIRVANMEK</sequence>
<dbReference type="PANTHER" id="PTHR10683:SF36">
    <property type="entry name" value="TRANSALDOLASE"/>
    <property type="match status" value="1"/>
</dbReference>
<gene>
    <name evidence="2" type="primary">fsaA_2</name>
    <name evidence="2" type="ORF">ERS852491_03051</name>
</gene>
<dbReference type="InterPro" id="IPR013785">
    <property type="entry name" value="Aldolase_TIM"/>
</dbReference>
<evidence type="ECO:0000256" key="1">
    <source>
        <dbReference type="ARBA" id="ARBA00023270"/>
    </source>
</evidence>
<proteinExistence type="predicted"/>